<reference evidence="1" key="1">
    <citation type="submission" date="2021-01" db="EMBL/GenBank/DDBJ databases">
        <authorList>
            <person name="Sun Q."/>
        </authorList>
    </citation>
    <scope>NUCLEOTIDE SEQUENCE</scope>
    <source>
        <strain evidence="1">YIM B02566</strain>
    </source>
</reference>
<keyword evidence="1" id="KW-0687">Ribonucleoprotein</keyword>
<protein>
    <submittedName>
        <fullName evidence="1">50S ribosomal protein L21</fullName>
    </submittedName>
</protein>
<proteinExistence type="predicted"/>
<sequence length="224" mass="23967">MYAVIKTGGKQYRVAADDKLQIEKLPGEAGDIIEFTDVLMVGSDGTVDVGAPFVAGATVAAEILGQVRGPKVIIFKKHRRKHFRRKNGHRQDLTSVKITEILTGGAKPAKQAAKPAKAEKKAEAAPLAAPVGDKKAADDLSLIGGVGPKILKSLTDMGYTTYAQIANLTADEIEKIETEIKSTGRIGREEWIEQAKELAAGKPPRAKVDKEAKAEKAKATKSKE</sequence>
<evidence type="ECO:0000313" key="1">
    <source>
        <dbReference type="EMBL" id="MBK1869029.1"/>
    </source>
</evidence>
<evidence type="ECO:0000313" key="2">
    <source>
        <dbReference type="Proteomes" id="UP000616151"/>
    </source>
</evidence>
<dbReference type="EMBL" id="JAENHL010000007">
    <property type="protein sequence ID" value="MBK1869029.1"/>
    <property type="molecule type" value="Genomic_DNA"/>
</dbReference>
<comment type="caution">
    <text evidence="1">The sequence shown here is derived from an EMBL/GenBank/DDBJ whole genome shotgun (WGS) entry which is preliminary data.</text>
</comment>
<dbReference type="Proteomes" id="UP000616151">
    <property type="component" value="Unassembled WGS sequence"/>
</dbReference>
<keyword evidence="1" id="KW-0689">Ribosomal protein</keyword>
<gene>
    <name evidence="1" type="ORF">JHL16_21905</name>
</gene>
<keyword evidence="2" id="KW-1185">Reference proteome</keyword>
<organism evidence="1 2">
    <name type="scientific">Taklimakanibacter albus</name>
    <dbReference type="NCBI Taxonomy" id="2800327"/>
    <lineage>
        <taxon>Bacteria</taxon>
        <taxon>Pseudomonadati</taxon>
        <taxon>Pseudomonadota</taxon>
        <taxon>Alphaproteobacteria</taxon>
        <taxon>Hyphomicrobiales</taxon>
        <taxon>Aestuariivirgaceae</taxon>
        <taxon>Taklimakanibacter</taxon>
    </lineage>
</organism>
<name>A0ACC5R8M5_9HYPH</name>
<accession>A0ACC5R8M5</accession>